<dbReference type="GO" id="GO:0005737">
    <property type="term" value="C:cytoplasm"/>
    <property type="evidence" value="ECO:0007669"/>
    <property type="project" value="InterPro"/>
</dbReference>
<dbReference type="PIRSF" id="PIRSF000423">
    <property type="entry name" value="ArgA"/>
    <property type="match status" value="1"/>
</dbReference>
<evidence type="ECO:0000256" key="5">
    <source>
        <dbReference type="ARBA" id="ARBA00023315"/>
    </source>
</evidence>
<dbReference type="InterPro" id="IPR036393">
    <property type="entry name" value="AceGlu_kinase-like_sf"/>
</dbReference>
<dbReference type="NCBIfam" id="TIGR01890">
    <property type="entry name" value="N-Ac-Glu-synth"/>
    <property type="match status" value="1"/>
</dbReference>
<dbReference type="EMBL" id="LIDM01000157">
    <property type="protein sequence ID" value="KRP32186.1"/>
    <property type="molecule type" value="Genomic_DNA"/>
</dbReference>
<organism evidence="8 9">
    <name type="scientific">Verrucomicrobia subdivision 6 bacterium BACL9 MAG-120820-bin42</name>
    <dbReference type="NCBI Taxonomy" id="1655634"/>
    <lineage>
        <taxon>Bacteria</taxon>
        <taxon>Pseudomonadati</taxon>
        <taxon>Verrucomicrobiota</taxon>
        <taxon>Verrucomicrobiia</taxon>
        <taxon>Verrucomicrobiales</taxon>
        <taxon>Verrucomicrobia subdivision 6</taxon>
    </lineage>
</organism>
<evidence type="ECO:0000313" key="8">
    <source>
        <dbReference type="EMBL" id="KRP32186.1"/>
    </source>
</evidence>
<keyword evidence="5" id="KW-0012">Acyltransferase</keyword>
<dbReference type="PANTHER" id="PTHR30602">
    <property type="entry name" value="AMINO-ACID ACETYLTRANSFERASE"/>
    <property type="match status" value="1"/>
</dbReference>
<dbReference type="InterPro" id="IPR000182">
    <property type="entry name" value="GNAT_dom"/>
</dbReference>
<comment type="pathway">
    <text evidence="1">Amino-acid biosynthesis; L-arginine biosynthesis; N(2)-acetyl-L-ornithine from L-glutamate: step 1/4.</text>
</comment>
<dbReference type="PANTHER" id="PTHR30602:SF12">
    <property type="entry name" value="AMINO-ACID ACETYLTRANSFERASE NAGS1, CHLOROPLASTIC-RELATED"/>
    <property type="match status" value="1"/>
</dbReference>
<dbReference type="InterPro" id="IPR016181">
    <property type="entry name" value="Acyl_CoA_acyltransferase"/>
</dbReference>
<proteinExistence type="inferred from homology"/>
<dbReference type="GO" id="GO:0006526">
    <property type="term" value="P:L-arginine biosynthetic process"/>
    <property type="evidence" value="ECO:0007669"/>
    <property type="project" value="UniProtKB-UniPathway"/>
</dbReference>
<dbReference type="InterPro" id="IPR010167">
    <property type="entry name" value="NH2A_AcTrfase"/>
</dbReference>
<dbReference type="EC" id="2.3.1.1" evidence="3"/>
<evidence type="ECO:0000256" key="2">
    <source>
        <dbReference type="ARBA" id="ARBA00009145"/>
    </source>
</evidence>
<dbReference type="SUPFAM" id="SSF55729">
    <property type="entry name" value="Acyl-CoA N-acyltransferases (Nat)"/>
    <property type="match status" value="1"/>
</dbReference>
<comment type="caution">
    <text evidence="8">The sequence shown here is derived from an EMBL/GenBank/DDBJ whole genome shotgun (WGS) entry which is preliminary data.</text>
</comment>
<feature type="domain" description="N-acetyltransferase" evidence="7">
    <location>
        <begin position="277"/>
        <end position="424"/>
    </location>
</feature>
<dbReference type="Pfam" id="PF00696">
    <property type="entry name" value="AA_kinase"/>
    <property type="match status" value="1"/>
</dbReference>
<reference evidence="8 9" key="1">
    <citation type="submission" date="2015-10" db="EMBL/GenBank/DDBJ databases">
        <title>Metagenome-Assembled Genomes uncover a global brackish microbiome.</title>
        <authorList>
            <person name="Hugerth L.W."/>
            <person name="Larsson J."/>
            <person name="Alneberg J."/>
            <person name="Lindh M.V."/>
            <person name="Legrand C."/>
            <person name="Pinhassi J."/>
            <person name="Andersson A.F."/>
        </authorList>
    </citation>
    <scope>NUCLEOTIDE SEQUENCE [LARGE SCALE GENOMIC DNA]</scope>
    <source>
        <strain evidence="8">BACL9 MAG-120820-bin42</strain>
    </source>
</reference>
<dbReference type="Proteomes" id="UP000051557">
    <property type="component" value="Unassembled WGS sequence"/>
</dbReference>
<sequence length="424" mass="45853">MRAADLRGILTYIPSFRDKLFVLSVDSTVLEDERAASLFLDISVLRSLNIRVVLVHGASARIKKIAGEMKVKVSNVDGLGVTDEATLRVAERASNSYSHDILQNLADTDLRGAVTNAVIAHPAGILGGVDQQWTGRVERVDTRFLETLLENGIIPVISPMGVDGDGRTYRVNSDGVALEVAEALKAEKLIFLTGSGTLPMNGKKPAQLSVDEATEWLKKKKGELSGEIASKLEHGLRACQEGVSRAHILDGLADDALLEELFSSEGVGTMVYADEYTEIRKALKKDVRSIMRLIGSSVAAEELVKRTRAEVAAAIGDYSIFEIDGNIVGCVAVHPLEGKVAEMGCLFVASGHENSGIGRKLMLYAENRAKEMGMKKLLALSTQAFNYLQSKGGFVEGTVEVLPPLRRASYEVSGRNSKILQKDL</sequence>
<protein>
    <recommendedName>
        <fullName evidence="3">amino-acid N-acetyltransferase</fullName>
        <ecNumber evidence="3">2.3.1.1</ecNumber>
    </recommendedName>
</protein>
<comment type="similarity">
    <text evidence="2">Belongs to the acetyltransferase family. ArgA subfamily.</text>
</comment>
<dbReference type="Gene3D" id="3.40.1160.10">
    <property type="entry name" value="Acetylglutamate kinase-like"/>
    <property type="match status" value="1"/>
</dbReference>
<dbReference type="Gene3D" id="3.40.630.30">
    <property type="match status" value="1"/>
</dbReference>
<dbReference type="CDD" id="cd04301">
    <property type="entry name" value="NAT_SF"/>
    <property type="match status" value="1"/>
</dbReference>
<dbReference type="HAMAP" id="MF_01105">
    <property type="entry name" value="N_acetyl_glu_synth"/>
    <property type="match status" value="1"/>
</dbReference>
<evidence type="ECO:0000256" key="1">
    <source>
        <dbReference type="ARBA" id="ARBA00004925"/>
    </source>
</evidence>
<dbReference type="AlphaFoldDB" id="A0A0R2X817"/>
<comment type="catalytic activity">
    <reaction evidence="6">
        <text>L-glutamate + acetyl-CoA = N-acetyl-L-glutamate + CoA + H(+)</text>
        <dbReference type="Rhea" id="RHEA:24292"/>
        <dbReference type="ChEBI" id="CHEBI:15378"/>
        <dbReference type="ChEBI" id="CHEBI:29985"/>
        <dbReference type="ChEBI" id="CHEBI:44337"/>
        <dbReference type="ChEBI" id="CHEBI:57287"/>
        <dbReference type="ChEBI" id="CHEBI:57288"/>
        <dbReference type="EC" id="2.3.1.1"/>
    </reaction>
</comment>
<dbReference type="UniPathway" id="UPA00068">
    <property type="reaction ID" value="UER00106"/>
</dbReference>
<dbReference type="SUPFAM" id="SSF53633">
    <property type="entry name" value="Carbamate kinase-like"/>
    <property type="match status" value="1"/>
</dbReference>
<evidence type="ECO:0000256" key="4">
    <source>
        <dbReference type="ARBA" id="ARBA00022679"/>
    </source>
</evidence>
<dbReference type="PROSITE" id="PS51186">
    <property type="entry name" value="GNAT"/>
    <property type="match status" value="1"/>
</dbReference>
<keyword evidence="4" id="KW-0808">Transferase</keyword>
<evidence type="ECO:0000256" key="3">
    <source>
        <dbReference type="ARBA" id="ARBA00012697"/>
    </source>
</evidence>
<accession>A0A0R2X817</accession>
<dbReference type="InterPro" id="IPR001048">
    <property type="entry name" value="Asp/Glu/Uridylate_kinase"/>
</dbReference>
<dbReference type="GO" id="GO:0004042">
    <property type="term" value="F:L-glutamate N-acetyltransferase activity"/>
    <property type="evidence" value="ECO:0007669"/>
    <property type="project" value="InterPro"/>
</dbReference>
<name>A0A0R2X817_9BACT</name>
<dbReference type="Pfam" id="PF00583">
    <property type="entry name" value="Acetyltransf_1"/>
    <property type="match status" value="1"/>
</dbReference>
<evidence type="ECO:0000256" key="6">
    <source>
        <dbReference type="ARBA" id="ARBA00048372"/>
    </source>
</evidence>
<evidence type="ECO:0000259" key="7">
    <source>
        <dbReference type="PROSITE" id="PS51186"/>
    </source>
</evidence>
<evidence type="ECO:0000313" key="9">
    <source>
        <dbReference type="Proteomes" id="UP000051557"/>
    </source>
</evidence>
<gene>
    <name evidence="8" type="ORF">ABS32_04620</name>
</gene>